<sequence length="201" mass="22604">MIYKLLGVIFGASVAATFFIWKSQQVDQSLEQDFVELFERCRTSIETGQPFDSTGLEETEVRKNSKQNYGMSSEQVAWALPGSDFQVLLTAWVGRNNVTRHLCDIELQDERRFLSPVEQGLLMRQFAIFQGKYVGARTHKLDPLYVLIPPVITNTFLLSERNPRGCSVINTISMGPDGYFFSAGSGEQGTKECETEKASLN</sequence>
<organism evidence="1 2">
    <name type="scientific">Thalassococcus halodurans</name>
    <dbReference type="NCBI Taxonomy" id="373675"/>
    <lineage>
        <taxon>Bacteria</taxon>
        <taxon>Pseudomonadati</taxon>
        <taxon>Pseudomonadota</taxon>
        <taxon>Alphaproteobacteria</taxon>
        <taxon>Rhodobacterales</taxon>
        <taxon>Roseobacteraceae</taxon>
        <taxon>Thalassococcus</taxon>
    </lineage>
</organism>
<dbReference type="Proteomes" id="UP000236752">
    <property type="component" value="Unassembled WGS sequence"/>
</dbReference>
<accession>A0A1H5YRN7</accession>
<proteinExistence type="predicted"/>
<evidence type="ECO:0000313" key="2">
    <source>
        <dbReference type="Proteomes" id="UP000236752"/>
    </source>
</evidence>
<keyword evidence="2" id="KW-1185">Reference proteome</keyword>
<dbReference type="EMBL" id="FNUZ01000003">
    <property type="protein sequence ID" value="SEG26668.1"/>
    <property type="molecule type" value="Genomic_DNA"/>
</dbReference>
<evidence type="ECO:0000313" key="1">
    <source>
        <dbReference type="EMBL" id="SEG26668.1"/>
    </source>
</evidence>
<gene>
    <name evidence="1" type="ORF">SAMN04488045_2223</name>
</gene>
<reference evidence="1 2" key="1">
    <citation type="submission" date="2016-10" db="EMBL/GenBank/DDBJ databases">
        <authorList>
            <person name="de Groot N.N."/>
        </authorList>
    </citation>
    <scope>NUCLEOTIDE SEQUENCE [LARGE SCALE GENOMIC DNA]</scope>
    <source>
        <strain evidence="1 2">DSM 26915</strain>
    </source>
</reference>
<protein>
    <submittedName>
        <fullName evidence="1">Uncharacterized protein</fullName>
    </submittedName>
</protein>
<dbReference type="OrthoDB" id="8385448at2"/>
<dbReference type="AlphaFoldDB" id="A0A1H5YRN7"/>
<dbReference type="RefSeq" id="WP_103910555.1">
    <property type="nucleotide sequence ID" value="NZ_FNUZ01000003.1"/>
</dbReference>
<name>A0A1H5YRN7_9RHOB</name>